<dbReference type="Proteomes" id="UP000054928">
    <property type="component" value="Unassembled WGS sequence"/>
</dbReference>
<reference evidence="2" key="1">
    <citation type="submission" date="2014-09" db="EMBL/GenBank/DDBJ databases">
        <authorList>
            <person name="Sharma Rahul"/>
            <person name="Thines Marco"/>
        </authorList>
    </citation>
    <scope>NUCLEOTIDE SEQUENCE [LARGE SCALE GENOMIC DNA]</scope>
</reference>
<evidence type="ECO:0000313" key="1">
    <source>
        <dbReference type="EMBL" id="CEG46261.1"/>
    </source>
</evidence>
<dbReference type="GeneID" id="36397727"/>
<dbReference type="EMBL" id="CCYD01002047">
    <property type="protein sequence ID" value="CEG46261.1"/>
    <property type="molecule type" value="Genomic_DNA"/>
</dbReference>
<accession>A0A0P1AXK7</accession>
<dbReference type="AlphaFoldDB" id="A0A0P1AXK7"/>
<protein>
    <submittedName>
        <fullName evidence="1">Uncharacterized protein</fullName>
    </submittedName>
</protein>
<organism evidence="1 2">
    <name type="scientific">Plasmopara halstedii</name>
    <name type="common">Downy mildew of sunflower</name>
    <dbReference type="NCBI Taxonomy" id="4781"/>
    <lineage>
        <taxon>Eukaryota</taxon>
        <taxon>Sar</taxon>
        <taxon>Stramenopiles</taxon>
        <taxon>Oomycota</taxon>
        <taxon>Peronosporomycetes</taxon>
        <taxon>Peronosporales</taxon>
        <taxon>Peronosporaceae</taxon>
        <taxon>Plasmopara</taxon>
    </lineage>
</organism>
<proteinExistence type="predicted"/>
<keyword evidence="2" id="KW-1185">Reference proteome</keyword>
<name>A0A0P1AXK7_PLAHL</name>
<sequence>MGKKNLIEQSFEARSAKCSLCFKTSVLIKIIVEKVCGVGANKIVSSLYMALLNS</sequence>
<evidence type="ECO:0000313" key="2">
    <source>
        <dbReference type="Proteomes" id="UP000054928"/>
    </source>
</evidence>
<dbReference type="RefSeq" id="XP_024582630.1">
    <property type="nucleotide sequence ID" value="XM_024717097.1"/>
</dbReference>